<dbReference type="NCBIfam" id="TIGR01313">
    <property type="entry name" value="therm_gnt_kin"/>
    <property type="match status" value="1"/>
</dbReference>
<evidence type="ECO:0000256" key="1">
    <source>
        <dbReference type="ARBA" id="ARBA00004875"/>
    </source>
</evidence>
<gene>
    <name evidence="10" type="ORF">TT172_LOCUS6476</name>
</gene>
<evidence type="ECO:0000256" key="9">
    <source>
        <dbReference type="RuleBase" id="RU363066"/>
    </source>
</evidence>
<dbReference type="GO" id="GO:0005524">
    <property type="term" value="F:ATP binding"/>
    <property type="evidence" value="ECO:0007669"/>
    <property type="project" value="UniProtKB-KW"/>
</dbReference>
<evidence type="ECO:0000256" key="8">
    <source>
        <dbReference type="ARBA" id="ARBA00048090"/>
    </source>
</evidence>
<dbReference type="InterPro" id="IPR027417">
    <property type="entry name" value="P-loop_NTPase"/>
</dbReference>
<dbReference type="UniPathway" id="UPA00792"/>
<evidence type="ECO:0000313" key="11">
    <source>
        <dbReference type="Proteomes" id="UP000289323"/>
    </source>
</evidence>
<dbReference type="PANTHER" id="PTHR43442:SF3">
    <property type="entry name" value="GLUCONOKINASE-RELATED"/>
    <property type="match status" value="1"/>
</dbReference>
<evidence type="ECO:0000256" key="6">
    <source>
        <dbReference type="ARBA" id="ARBA00022777"/>
    </source>
</evidence>
<dbReference type="PANTHER" id="PTHR43442">
    <property type="entry name" value="GLUCONOKINASE-RELATED"/>
    <property type="match status" value="1"/>
</dbReference>
<dbReference type="Pfam" id="PF13238">
    <property type="entry name" value="AAA_18"/>
    <property type="match status" value="1"/>
</dbReference>
<dbReference type="GO" id="GO:0046316">
    <property type="term" value="F:gluconokinase activity"/>
    <property type="evidence" value="ECO:0007669"/>
    <property type="project" value="UniProtKB-EC"/>
</dbReference>
<dbReference type="Proteomes" id="UP000289323">
    <property type="component" value="Unassembled WGS sequence"/>
</dbReference>
<dbReference type="InterPro" id="IPR006001">
    <property type="entry name" value="Therm_gnt_kin"/>
</dbReference>
<evidence type="ECO:0000256" key="7">
    <source>
        <dbReference type="ARBA" id="ARBA00022840"/>
    </source>
</evidence>
<sequence length="212" mass="23640">MPSSQRDAPTGIGKREQSGPRWIWFITGPTACGKTTVAKSLAESLGFMFVEGDDYHPQANLDKMSRNEPLTDADRAAWLQALREHQEAQPSPPPHFESARAFSRAAPSPHLVVTCSALKRQYRDVLRTGGQHTRDLRVRFVFLDVPEDVLRERARQRRGHFAGEGLVGSQMEALERPGEGEGDVLVVKVGREAEVEETEAEVLRRVRAEMGV</sequence>
<evidence type="ECO:0000256" key="4">
    <source>
        <dbReference type="ARBA" id="ARBA00022679"/>
    </source>
</evidence>
<dbReference type="Gene3D" id="3.40.50.300">
    <property type="entry name" value="P-loop containing nucleotide triphosphate hydrolases"/>
    <property type="match status" value="1"/>
</dbReference>
<dbReference type="EC" id="2.7.1.12" evidence="3 9"/>
<evidence type="ECO:0000256" key="3">
    <source>
        <dbReference type="ARBA" id="ARBA00012054"/>
    </source>
</evidence>
<keyword evidence="5 9" id="KW-0547">Nucleotide-binding</keyword>
<proteinExistence type="inferred from homology"/>
<keyword evidence="4 9" id="KW-0808">Transferase</keyword>
<dbReference type="GO" id="GO:0005737">
    <property type="term" value="C:cytoplasm"/>
    <property type="evidence" value="ECO:0007669"/>
    <property type="project" value="TreeGrafter"/>
</dbReference>
<name>A0A446BNI8_9PEZI</name>
<evidence type="ECO:0000256" key="5">
    <source>
        <dbReference type="ARBA" id="ARBA00022741"/>
    </source>
</evidence>
<evidence type="ECO:0000256" key="2">
    <source>
        <dbReference type="ARBA" id="ARBA00008420"/>
    </source>
</evidence>
<dbReference type="AlphaFoldDB" id="A0A446BNI8"/>
<evidence type="ECO:0000313" key="10">
    <source>
        <dbReference type="EMBL" id="SPQ24057.1"/>
    </source>
</evidence>
<reference evidence="10 11" key="1">
    <citation type="submission" date="2018-04" db="EMBL/GenBank/DDBJ databases">
        <authorList>
            <person name="Huttner S."/>
            <person name="Dainat J."/>
        </authorList>
    </citation>
    <scope>NUCLEOTIDE SEQUENCE [LARGE SCALE GENOMIC DNA]</scope>
</reference>
<organism evidence="10 11">
    <name type="scientific">Thermothielavioides terrestris</name>
    <dbReference type="NCBI Taxonomy" id="2587410"/>
    <lineage>
        <taxon>Eukaryota</taxon>
        <taxon>Fungi</taxon>
        <taxon>Dikarya</taxon>
        <taxon>Ascomycota</taxon>
        <taxon>Pezizomycotina</taxon>
        <taxon>Sordariomycetes</taxon>
        <taxon>Sordariomycetidae</taxon>
        <taxon>Sordariales</taxon>
        <taxon>Chaetomiaceae</taxon>
        <taxon>Thermothielavioides</taxon>
    </lineage>
</organism>
<dbReference type="GO" id="GO:0005975">
    <property type="term" value="P:carbohydrate metabolic process"/>
    <property type="evidence" value="ECO:0007669"/>
    <property type="project" value="InterPro"/>
</dbReference>
<dbReference type="SUPFAM" id="SSF52540">
    <property type="entry name" value="P-loop containing nucleoside triphosphate hydrolases"/>
    <property type="match status" value="1"/>
</dbReference>
<keyword evidence="6 9" id="KW-0418">Kinase</keyword>
<keyword evidence="7 9" id="KW-0067">ATP-binding</keyword>
<accession>A0A446BNI8</accession>
<dbReference type="CDD" id="cd02021">
    <property type="entry name" value="GntK"/>
    <property type="match status" value="1"/>
</dbReference>
<comment type="similarity">
    <text evidence="2 9">Belongs to the gluconokinase GntK/GntV family.</text>
</comment>
<comment type="pathway">
    <text evidence="1 9">Carbohydrate acid metabolism; D-gluconate degradation.</text>
</comment>
<dbReference type="EMBL" id="OUUZ01000011">
    <property type="protein sequence ID" value="SPQ24057.1"/>
    <property type="molecule type" value="Genomic_DNA"/>
</dbReference>
<comment type="catalytic activity">
    <reaction evidence="8 9">
        <text>D-gluconate + ATP = 6-phospho-D-gluconate + ADP + H(+)</text>
        <dbReference type="Rhea" id="RHEA:19433"/>
        <dbReference type="ChEBI" id="CHEBI:15378"/>
        <dbReference type="ChEBI" id="CHEBI:18391"/>
        <dbReference type="ChEBI" id="CHEBI:30616"/>
        <dbReference type="ChEBI" id="CHEBI:58759"/>
        <dbReference type="ChEBI" id="CHEBI:456216"/>
        <dbReference type="EC" id="2.7.1.12"/>
    </reaction>
</comment>
<protein>
    <recommendedName>
        <fullName evidence="3 9">Gluconokinase</fullName>
        <ecNumber evidence="3 9">2.7.1.12</ecNumber>
    </recommendedName>
</protein>